<gene>
    <name evidence="3" type="ORF">BDV96DRAFT_503734</name>
</gene>
<evidence type="ECO:0000313" key="4">
    <source>
        <dbReference type="Proteomes" id="UP000799770"/>
    </source>
</evidence>
<proteinExistence type="predicted"/>
<reference evidence="3" key="1">
    <citation type="journal article" date="2020" name="Stud. Mycol.">
        <title>101 Dothideomycetes genomes: a test case for predicting lifestyles and emergence of pathogens.</title>
        <authorList>
            <person name="Haridas S."/>
            <person name="Albert R."/>
            <person name="Binder M."/>
            <person name="Bloem J."/>
            <person name="Labutti K."/>
            <person name="Salamov A."/>
            <person name="Andreopoulos B."/>
            <person name="Baker S."/>
            <person name="Barry K."/>
            <person name="Bills G."/>
            <person name="Bluhm B."/>
            <person name="Cannon C."/>
            <person name="Castanera R."/>
            <person name="Culley D."/>
            <person name="Daum C."/>
            <person name="Ezra D."/>
            <person name="Gonzalez J."/>
            <person name="Henrissat B."/>
            <person name="Kuo A."/>
            <person name="Liang C."/>
            <person name="Lipzen A."/>
            <person name="Lutzoni F."/>
            <person name="Magnuson J."/>
            <person name="Mondo S."/>
            <person name="Nolan M."/>
            <person name="Ohm R."/>
            <person name="Pangilinan J."/>
            <person name="Park H.-J."/>
            <person name="Ramirez L."/>
            <person name="Alfaro M."/>
            <person name="Sun H."/>
            <person name="Tritt A."/>
            <person name="Yoshinaga Y."/>
            <person name="Zwiers L.-H."/>
            <person name="Turgeon B."/>
            <person name="Goodwin S."/>
            <person name="Spatafora J."/>
            <person name="Crous P."/>
            <person name="Grigoriev I."/>
        </authorList>
    </citation>
    <scope>NUCLEOTIDE SEQUENCE</scope>
    <source>
        <strain evidence="3">CBS 627.86</strain>
    </source>
</reference>
<keyword evidence="2" id="KW-0812">Transmembrane</keyword>
<name>A0A6A5YNU3_9PLEO</name>
<feature type="transmembrane region" description="Helical" evidence="2">
    <location>
        <begin position="220"/>
        <end position="239"/>
    </location>
</feature>
<dbReference type="AlphaFoldDB" id="A0A6A5YNU3"/>
<accession>A0A6A5YNU3</accession>
<keyword evidence="1" id="KW-0175">Coiled coil</keyword>
<evidence type="ECO:0000256" key="1">
    <source>
        <dbReference type="SAM" id="Coils"/>
    </source>
</evidence>
<keyword evidence="4" id="KW-1185">Reference proteome</keyword>
<dbReference type="Proteomes" id="UP000799770">
    <property type="component" value="Unassembled WGS sequence"/>
</dbReference>
<dbReference type="EMBL" id="ML977345">
    <property type="protein sequence ID" value="KAF2108806.1"/>
    <property type="molecule type" value="Genomic_DNA"/>
</dbReference>
<sequence>MVELFSFLGFPARVAGRALLAFRYVSNRGATAKVTGDYAELRFGRTVRWRPWLMIDVKELEETEELINRGTDAQVESWRVSQLSVCGMIAIIGALVASAGVTALQLPGLEDCHFVARGTFVMSLILSLMSVFFSGLQQSSFGRASEARDLRLWLASGGFWNDKTLKTELRSSMVAHMILQAPFEIVVMSITLFVVGLGTYLGSSWKLDLPLTTGKDGNRAVLIAFIIPTVFVLLMYGHMMGLKDRELVKAADVCDAQMMAEQMKSKVSSSGDVEAIAHQEVDNAILAKSTGVVVSELSSLREALQAAADAQRKCAQANEEVARQYERLLRVH</sequence>
<feature type="transmembrane region" description="Helical" evidence="2">
    <location>
        <begin position="114"/>
        <end position="136"/>
    </location>
</feature>
<keyword evidence="2" id="KW-1133">Transmembrane helix</keyword>
<dbReference type="OrthoDB" id="4941332at2759"/>
<organism evidence="3 4">
    <name type="scientific">Lophiotrema nucula</name>
    <dbReference type="NCBI Taxonomy" id="690887"/>
    <lineage>
        <taxon>Eukaryota</taxon>
        <taxon>Fungi</taxon>
        <taxon>Dikarya</taxon>
        <taxon>Ascomycota</taxon>
        <taxon>Pezizomycotina</taxon>
        <taxon>Dothideomycetes</taxon>
        <taxon>Pleosporomycetidae</taxon>
        <taxon>Pleosporales</taxon>
        <taxon>Lophiotremataceae</taxon>
        <taxon>Lophiotrema</taxon>
    </lineage>
</organism>
<keyword evidence="2" id="KW-0472">Membrane</keyword>
<feature type="transmembrane region" description="Helical" evidence="2">
    <location>
        <begin position="85"/>
        <end position="108"/>
    </location>
</feature>
<feature type="coiled-coil region" evidence="1">
    <location>
        <begin position="300"/>
        <end position="327"/>
    </location>
</feature>
<evidence type="ECO:0000256" key="2">
    <source>
        <dbReference type="SAM" id="Phobius"/>
    </source>
</evidence>
<protein>
    <submittedName>
        <fullName evidence="3">Uncharacterized protein</fullName>
    </submittedName>
</protein>
<feature type="transmembrane region" description="Helical" evidence="2">
    <location>
        <begin position="173"/>
        <end position="200"/>
    </location>
</feature>
<evidence type="ECO:0000313" key="3">
    <source>
        <dbReference type="EMBL" id="KAF2108806.1"/>
    </source>
</evidence>